<feature type="transmembrane region" description="Helical" evidence="11">
    <location>
        <begin position="663"/>
        <end position="683"/>
    </location>
</feature>
<evidence type="ECO:0000256" key="3">
    <source>
        <dbReference type="ARBA" id="ARBA00022448"/>
    </source>
</evidence>
<feature type="transmembrane region" description="Helical" evidence="11">
    <location>
        <begin position="1190"/>
        <end position="1207"/>
    </location>
</feature>
<dbReference type="GO" id="GO:0005524">
    <property type="term" value="F:ATP binding"/>
    <property type="evidence" value="ECO:0007669"/>
    <property type="project" value="UniProtKB-KW"/>
</dbReference>
<feature type="transmembrane region" description="Helical" evidence="11">
    <location>
        <begin position="596"/>
        <end position="624"/>
    </location>
</feature>
<comment type="subcellular location">
    <subcellularLocation>
        <location evidence="1">Membrane</location>
        <topology evidence="1">Multi-pass membrane protein</topology>
    </subcellularLocation>
</comment>
<keyword evidence="4 11" id="KW-0812">Transmembrane</keyword>
<dbReference type="FunFam" id="3.40.50.300:FF:001010">
    <property type="entry name" value="ABC multidrug transporter (Eurofung)"/>
    <property type="match status" value="1"/>
</dbReference>
<feature type="compositionally biased region" description="Polar residues" evidence="10">
    <location>
        <begin position="8"/>
        <end position="26"/>
    </location>
</feature>
<evidence type="ECO:0000313" key="13">
    <source>
        <dbReference type="EMBL" id="RJE23783.1"/>
    </source>
</evidence>
<dbReference type="InterPro" id="IPR017871">
    <property type="entry name" value="ABC_transporter-like_CS"/>
</dbReference>
<dbReference type="InterPro" id="IPR010929">
    <property type="entry name" value="PDR_CDR_ABC"/>
</dbReference>
<dbReference type="InterPro" id="IPR003593">
    <property type="entry name" value="AAA+_ATPase"/>
</dbReference>
<dbReference type="InterPro" id="IPR029481">
    <property type="entry name" value="ABC_trans_N"/>
</dbReference>
<dbReference type="SMART" id="SM00382">
    <property type="entry name" value="AAA"/>
    <property type="match status" value="2"/>
</dbReference>
<dbReference type="Pfam" id="PF14510">
    <property type="entry name" value="ABC_trans_N"/>
    <property type="match status" value="1"/>
</dbReference>
<organism evidence="13 14">
    <name type="scientific">Aspergillus sclerotialis</name>
    <dbReference type="NCBI Taxonomy" id="2070753"/>
    <lineage>
        <taxon>Eukaryota</taxon>
        <taxon>Fungi</taxon>
        <taxon>Dikarya</taxon>
        <taxon>Ascomycota</taxon>
        <taxon>Pezizomycotina</taxon>
        <taxon>Eurotiomycetes</taxon>
        <taxon>Eurotiomycetidae</taxon>
        <taxon>Eurotiales</taxon>
        <taxon>Aspergillaceae</taxon>
        <taxon>Aspergillus</taxon>
        <taxon>Aspergillus subgen. Polypaecilum</taxon>
    </lineage>
</organism>
<dbReference type="SUPFAM" id="SSF52540">
    <property type="entry name" value="P-loop containing nucleoside triphosphate hydrolases"/>
    <property type="match status" value="2"/>
</dbReference>
<evidence type="ECO:0000313" key="14">
    <source>
        <dbReference type="Proteomes" id="UP000266188"/>
    </source>
</evidence>
<dbReference type="PANTHER" id="PTHR19241">
    <property type="entry name" value="ATP-BINDING CASSETTE TRANSPORTER"/>
    <property type="match status" value="1"/>
</dbReference>
<dbReference type="CDD" id="cd03232">
    <property type="entry name" value="ABCG_PDR_domain2"/>
    <property type="match status" value="1"/>
</dbReference>
<feature type="transmembrane region" description="Helical" evidence="11">
    <location>
        <begin position="695"/>
        <end position="714"/>
    </location>
</feature>
<dbReference type="OrthoDB" id="245989at2759"/>
<dbReference type="InterPro" id="IPR003439">
    <property type="entry name" value="ABC_transporter-like_ATP-bd"/>
</dbReference>
<feature type="transmembrane region" description="Helical" evidence="11">
    <location>
        <begin position="554"/>
        <end position="575"/>
    </location>
</feature>
<protein>
    <submittedName>
        <fullName evidence="13">CDR ABC transporter</fullName>
    </submittedName>
</protein>
<dbReference type="FunFam" id="3.40.50.300:FF:000054">
    <property type="entry name" value="ABC multidrug transporter atrF"/>
    <property type="match status" value="1"/>
</dbReference>
<feature type="transmembrane region" description="Helical" evidence="11">
    <location>
        <begin position="769"/>
        <end position="790"/>
    </location>
</feature>
<evidence type="ECO:0000259" key="12">
    <source>
        <dbReference type="PROSITE" id="PS50893"/>
    </source>
</evidence>
<dbReference type="InterPro" id="IPR034001">
    <property type="entry name" value="ABCG_PDR_1"/>
</dbReference>
<keyword evidence="8 11" id="KW-0472">Membrane</keyword>
<dbReference type="EMBL" id="MVGC01000105">
    <property type="protein sequence ID" value="RJE23783.1"/>
    <property type="molecule type" value="Genomic_DNA"/>
</dbReference>
<feature type="transmembrane region" description="Helical" evidence="11">
    <location>
        <begin position="1298"/>
        <end position="1320"/>
    </location>
</feature>
<evidence type="ECO:0000256" key="8">
    <source>
        <dbReference type="ARBA" id="ARBA00023136"/>
    </source>
</evidence>
<proteinExistence type="inferred from homology"/>
<evidence type="ECO:0000256" key="7">
    <source>
        <dbReference type="ARBA" id="ARBA00022989"/>
    </source>
</evidence>
<feature type="transmembrane region" description="Helical" evidence="11">
    <location>
        <begin position="521"/>
        <end position="542"/>
    </location>
</feature>
<accession>A0A3A2ZNH5</accession>
<keyword evidence="14" id="KW-1185">Reference proteome</keyword>
<feature type="transmembrane region" description="Helical" evidence="11">
    <location>
        <begin position="1214"/>
        <end position="1235"/>
    </location>
</feature>
<dbReference type="Pfam" id="PF00005">
    <property type="entry name" value="ABC_tran"/>
    <property type="match status" value="2"/>
</dbReference>
<dbReference type="Proteomes" id="UP000266188">
    <property type="component" value="Unassembled WGS sequence"/>
</dbReference>
<dbReference type="CDD" id="cd03233">
    <property type="entry name" value="ABCG_PDR_domain1"/>
    <property type="match status" value="1"/>
</dbReference>
<keyword evidence="6" id="KW-0067">ATP-binding</keyword>
<keyword evidence="3" id="KW-0813">Transport</keyword>
<feature type="coiled-coil region" evidence="9">
    <location>
        <begin position="455"/>
        <end position="489"/>
    </location>
</feature>
<keyword evidence="9" id="KW-0175">Coiled coil</keyword>
<feature type="transmembrane region" description="Helical" evidence="11">
    <location>
        <begin position="630"/>
        <end position="651"/>
    </location>
</feature>
<evidence type="ECO:0000256" key="1">
    <source>
        <dbReference type="ARBA" id="ARBA00004141"/>
    </source>
</evidence>
<evidence type="ECO:0000256" key="9">
    <source>
        <dbReference type="SAM" id="Coils"/>
    </source>
</evidence>
<evidence type="ECO:0000256" key="2">
    <source>
        <dbReference type="ARBA" id="ARBA00006012"/>
    </source>
</evidence>
<evidence type="ECO:0000256" key="11">
    <source>
        <dbReference type="SAM" id="Phobius"/>
    </source>
</evidence>
<feature type="domain" description="ABC transporter" evidence="12">
    <location>
        <begin position="847"/>
        <end position="1090"/>
    </location>
</feature>
<dbReference type="STRING" id="2070753.A0A3A2ZNH5"/>
<feature type="region of interest" description="Disordered" evidence="10">
    <location>
        <begin position="62"/>
        <end position="103"/>
    </location>
</feature>
<comment type="caution">
    <text evidence="13">The sequence shown here is derived from an EMBL/GenBank/DDBJ whole genome shotgun (WGS) entry which is preliminary data.</text>
</comment>
<dbReference type="GO" id="GO:0016020">
    <property type="term" value="C:membrane"/>
    <property type="evidence" value="ECO:0007669"/>
    <property type="project" value="UniProtKB-SubCell"/>
</dbReference>
<dbReference type="GO" id="GO:0016887">
    <property type="term" value="F:ATP hydrolysis activity"/>
    <property type="evidence" value="ECO:0007669"/>
    <property type="project" value="InterPro"/>
</dbReference>
<dbReference type="Gene3D" id="3.40.50.300">
    <property type="entry name" value="P-loop containing nucleotide triphosphate hydrolases"/>
    <property type="match status" value="2"/>
</dbReference>
<dbReference type="GO" id="GO:0140359">
    <property type="term" value="F:ABC-type transporter activity"/>
    <property type="evidence" value="ECO:0007669"/>
    <property type="project" value="InterPro"/>
</dbReference>
<reference evidence="14" key="1">
    <citation type="submission" date="2017-02" db="EMBL/GenBank/DDBJ databases">
        <authorList>
            <person name="Tafer H."/>
            <person name="Lopandic K."/>
        </authorList>
    </citation>
    <scope>NUCLEOTIDE SEQUENCE [LARGE SCALE GENOMIC DNA]</scope>
    <source>
        <strain evidence="14">CBS 366.77</strain>
    </source>
</reference>
<evidence type="ECO:0000256" key="4">
    <source>
        <dbReference type="ARBA" id="ARBA00022692"/>
    </source>
</evidence>
<dbReference type="InterPro" id="IPR027417">
    <property type="entry name" value="P-loop_NTPase"/>
</dbReference>
<dbReference type="PROSITE" id="PS00211">
    <property type="entry name" value="ABC_TRANSPORTER_1"/>
    <property type="match status" value="1"/>
</dbReference>
<feature type="domain" description="ABC transporter" evidence="12">
    <location>
        <begin position="152"/>
        <end position="410"/>
    </location>
</feature>
<dbReference type="InterPro" id="IPR034003">
    <property type="entry name" value="ABCG_PDR_2"/>
</dbReference>
<feature type="region of interest" description="Disordered" evidence="10">
    <location>
        <begin position="1"/>
        <end position="48"/>
    </location>
</feature>
<dbReference type="Pfam" id="PF01061">
    <property type="entry name" value="ABC2_membrane"/>
    <property type="match status" value="2"/>
</dbReference>
<keyword evidence="5" id="KW-0547">Nucleotide-binding</keyword>
<evidence type="ECO:0000256" key="6">
    <source>
        <dbReference type="ARBA" id="ARBA00022840"/>
    </source>
</evidence>
<comment type="similarity">
    <text evidence="2">Belongs to the ABC transporter superfamily. ABCG family. PDR (TC 3.A.1.205) subfamily.</text>
</comment>
<feature type="transmembrane region" description="Helical" evidence="11">
    <location>
        <begin position="1450"/>
        <end position="1471"/>
    </location>
</feature>
<evidence type="ECO:0000256" key="10">
    <source>
        <dbReference type="SAM" id="MobiDB-lite"/>
    </source>
</evidence>
<gene>
    <name evidence="13" type="ORF">PHISCL_03868</name>
</gene>
<evidence type="ECO:0000256" key="5">
    <source>
        <dbReference type="ARBA" id="ARBA00022741"/>
    </source>
</evidence>
<feature type="transmembrane region" description="Helical" evidence="11">
    <location>
        <begin position="1255"/>
        <end position="1286"/>
    </location>
</feature>
<feature type="coiled-coil region" evidence="9">
    <location>
        <begin position="1129"/>
        <end position="1159"/>
    </location>
</feature>
<dbReference type="InterPro" id="IPR013525">
    <property type="entry name" value="ABC2_TM"/>
</dbReference>
<name>A0A3A2ZNH5_9EURO</name>
<dbReference type="PROSITE" id="PS50893">
    <property type="entry name" value="ABC_TRANSPORTER_2"/>
    <property type="match status" value="2"/>
</dbReference>
<dbReference type="Pfam" id="PF06422">
    <property type="entry name" value="PDR_CDR"/>
    <property type="match status" value="1"/>
</dbReference>
<feature type="transmembrane region" description="Helical" evidence="11">
    <location>
        <begin position="1326"/>
        <end position="1346"/>
    </location>
</feature>
<keyword evidence="7 11" id="KW-1133">Transmembrane helix</keyword>
<sequence length="1476" mass="165476">MEEKPAPVTTSRTSDGETSSTAGTNYERNRENVRISNPQGVTSHQYGVDVEKAEHEFAELDRQLSSISHQARRLSKQASGTSKAPPITDLEKSGSSDSDESWDLETALRGNKSAEAEAGIKNKHIGVIWDNLTVRGMGGVKTFIKTFPDAIIDFFNVPETVMHMFGYGGKGTQFDILKDFRGVTKPGEMVLVLGRPGSGCTTFLKVITNQRFGFTGVDGEILYGPFDAQTFAKRFRGEAVYNQEDDIHEPTLTVKQTLGFALDTKTPGKRPFGVSKKDFKEKVIDLLLKMFNIEHTANTVIGNQFIRGISGGERKRVSIAECMVTAATVLGWDNSTRGLDASTALDFAKSLRILTNIYKTTTFVSLYQASENIYKQFDKVLVIDKGKQVFFGPASEARSYFEDLGFKEKPRQTTPDYLTGCTDPFEREYKEGRNQDNTPSTPEALAEAFNKSVYSEKLTVEMESYRKQLQEERHLYDDFELANKEAKRRFTSKSSVYLIPFHLQIWALMQRGFLIKWQDKFALIVSWITSTGVAIILGTVWLDLPKTSAGAFTRGGLLFISMLFNGFQAFSELASTMLGRSIVNKHRSFAFYRPSALWIAQILVDTTFAIARILVFSIIVYFMCGLALDAGAFFTFVLIILMGYVAMTVLFRTIGCLCPDFDYAMKFASVVITLFVLTCGYLIQWPQGQVWLRWVYYINPFGLGFASLMVNEFGRLTMTCTMDSLVPSGPGYNDIAHQACTLAGGDPGSDIIPGSKYLGITFAYFPGDLWRNFGILVAFVAVLLSANLYLGETVRFGAGGKTVTFYQKENKERKKLNEALMEQWSSRRAKEKEDTGTNLRITSESVFTWEDVCYDVPVPSGTRRLLNSVYGYVQPGKLTALMGASGAGKTTLLDVLAARKNIGVIAGDILVDGEPPGTSFQRGTSYAEQLDVHEPMQTVREAFRFSADLRQPYDTPQSDKYAYVEEIISLLELENLADAIIGIPETGLSVEERKRVTIGVELAAKPQLLLFLDEPTSGLDSQSAFNIVRFLRKLAAAGQAILCTIHQPNSALFENFDRLLLLQRGGECVYFGDIGQDSHILLDYFRRNGADCPPDANPAEWMLDAIGAGQTRQIGDRDWGDIWRTSAELANVKQEIIQIKAERAHAAKQSDETQEAEREYATPLWQQVKVVCNRTNIAFWRSRNYGFTRLFTHVVIALVTGLAFLQLDDSRASLQYRIFVLFNVTIIPAIILQQVEPKYELSRLIFYRESASKTYSQFAFAVSMVIAELPYSVLCAVCFFLPLYYIPGFQYETSRAGYQFFMVLITELFAVTLGQMISAMTPNSFIASQLNPPLVIIFSLFCGVAIPKPQIPGFWRAWLYQLDPFTRLIGGMVSTELHNRPVVCTPGEYNHFQAPSNQTCGEYMQPFFKRGGPGYLVNNSTQDCEYCAFKVGDEFYQPFGMDFNNRWRDLGIFAAFIASNLIILFATSRYFNFNRR</sequence>
<feature type="compositionally biased region" description="Polar residues" evidence="10">
    <location>
        <begin position="34"/>
        <end position="45"/>
    </location>
</feature>